<proteinExistence type="predicted"/>
<dbReference type="PANTHER" id="PTHR35766:SF1">
    <property type="entry name" value="OS08G0543600 PROTEIN"/>
    <property type="match status" value="1"/>
</dbReference>
<feature type="coiled-coil region" evidence="1">
    <location>
        <begin position="84"/>
        <end position="141"/>
    </location>
</feature>
<keyword evidence="4" id="KW-1185">Reference proteome</keyword>
<gene>
    <name evidence="3" type="ORF">CASFOL_004269</name>
</gene>
<keyword evidence="1" id="KW-0175">Coiled coil</keyword>
<evidence type="ECO:0000313" key="3">
    <source>
        <dbReference type="EMBL" id="KAL3651267.1"/>
    </source>
</evidence>
<sequence length="482" mass="54650">MEAAPATSTGAGNGGFQMSPVSSSSSQSSRKELGVISEQSVKSSGDECSKLVQSDERLIYEVNREIEPADVDFCSITIDGGSDDDIMQQRLADLTKQREQLQQMEIELRAQIMMREHANANDKLKEQLREKEQKIRELWRKMKGKERVLHAVRLELDNEKVFAKDDLIMEQNKELQSYMIERFYTEAERMQHIKQIHDLQEHIQEKDRLFMELQEQHRIAHESILFKDEQLRDAQAWIIRALEIDALQTTTNHILQAELRERTEHYNQLWVGCQRQFAEMERLHMHLQQLKLELSDVREKSGLKVNDSHTSQNASDHEKSNCIQLEMNGNTSKSANSGGLQSEISESSSGGNTSTPWEKPVVLVSDHGFEIKNTVSTHSDLAVNGSSFQAPSLKSSYTDAGHKHNDGHPSQFSAVQTSHDMNDGSYRVTGGSNVKFLNQTKDQRSRKPTVRFQMGHNRTASIVSFDVDNIAGINSSAAKGRN</sequence>
<accession>A0ABD3EAG0</accession>
<organism evidence="3 4">
    <name type="scientific">Castilleja foliolosa</name>
    <dbReference type="NCBI Taxonomy" id="1961234"/>
    <lineage>
        <taxon>Eukaryota</taxon>
        <taxon>Viridiplantae</taxon>
        <taxon>Streptophyta</taxon>
        <taxon>Embryophyta</taxon>
        <taxon>Tracheophyta</taxon>
        <taxon>Spermatophyta</taxon>
        <taxon>Magnoliopsida</taxon>
        <taxon>eudicotyledons</taxon>
        <taxon>Gunneridae</taxon>
        <taxon>Pentapetalae</taxon>
        <taxon>asterids</taxon>
        <taxon>lamiids</taxon>
        <taxon>Lamiales</taxon>
        <taxon>Orobanchaceae</taxon>
        <taxon>Pedicularideae</taxon>
        <taxon>Castillejinae</taxon>
        <taxon>Castilleja</taxon>
    </lineage>
</organism>
<protein>
    <submittedName>
        <fullName evidence="3">Uncharacterized protein</fullName>
    </submittedName>
</protein>
<feature type="region of interest" description="Disordered" evidence="2">
    <location>
        <begin position="1"/>
        <end position="48"/>
    </location>
</feature>
<comment type="caution">
    <text evidence="3">The sequence shown here is derived from an EMBL/GenBank/DDBJ whole genome shotgun (WGS) entry which is preliminary data.</text>
</comment>
<dbReference type="Proteomes" id="UP001632038">
    <property type="component" value="Unassembled WGS sequence"/>
</dbReference>
<evidence type="ECO:0000256" key="1">
    <source>
        <dbReference type="SAM" id="Coils"/>
    </source>
</evidence>
<feature type="compositionally biased region" description="Low complexity" evidence="2">
    <location>
        <begin position="19"/>
        <end position="28"/>
    </location>
</feature>
<dbReference type="PANTHER" id="PTHR35766">
    <property type="entry name" value="OS08G0543600 PROTEIN"/>
    <property type="match status" value="1"/>
</dbReference>
<name>A0ABD3EAG0_9LAMI</name>
<feature type="compositionally biased region" description="Polar residues" evidence="2">
    <location>
        <begin position="1"/>
        <end position="10"/>
    </location>
</feature>
<feature type="region of interest" description="Disordered" evidence="2">
    <location>
        <begin position="328"/>
        <end position="358"/>
    </location>
</feature>
<feature type="compositionally biased region" description="Polar residues" evidence="2">
    <location>
        <begin position="328"/>
        <end position="356"/>
    </location>
</feature>
<evidence type="ECO:0000313" key="4">
    <source>
        <dbReference type="Proteomes" id="UP001632038"/>
    </source>
</evidence>
<reference evidence="4" key="1">
    <citation type="journal article" date="2024" name="IScience">
        <title>Strigolactones Initiate the Formation of Haustorium-like Structures in Castilleja.</title>
        <authorList>
            <person name="Buerger M."/>
            <person name="Peterson D."/>
            <person name="Chory J."/>
        </authorList>
    </citation>
    <scope>NUCLEOTIDE SEQUENCE [LARGE SCALE GENOMIC DNA]</scope>
</reference>
<evidence type="ECO:0000256" key="2">
    <source>
        <dbReference type="SAM" id="MobiDB-lite"/>
    </source>
</evidence>
<dbReference type="EMBL" id="JAVIJP010000006">
    <property type="protein sequence ID" value="KAL3651267.1"/>
    <property type="molecule type" value="Genomic_DNA"/>
</dbReference>
<dbReference type="AlphaFoldDB" id="A0ABD3EAG0"/>